<dbReference type="EC" id="2.1.2.9" evidence="2 5"/>
<evidence type="ECO:0000256" key="1">
    <source>
        <dbReference type="ARBA" id="ARBA00010699"/>
    </source>
</evidence>
<accession>A0ABS4KFU1</accession>
<proteinExistence type="inferred from homology"/>
<dbReference type="GO" id="GO:0004479">
    <property type="term" value="F:methionyl-tRNA formyltransferase activity"/>
    <property type="evidence" value="ECO:0007669"/>
    <property type="project" value="UniProtKB-EC"/>
</dbReference>
<dbReference type="InterPro" id="IPR001555">
    <property type="entry name" value="GART_AS"/>
</dbReference>
<gene>
    <name evidence="5" type="primary">fmt</name>
    <name evidence="8" type="ORF">J2Z35_000423</name>
</gene>
<dbReference type="CDD" id="cd08646">
    <property type="entry name" value="FMT_core_Met-tRNA-FMT_N"/>
    <property type="match status" value="1"/>
</dbReference>
<reference evidence="8 9" key="1">
    <citation type="submission" date="2021-03" db="EMBL/GenBank/DDBJ databases">
        <title>Genomic Encyclopedia of Type Strains, Phase IV (KMG-IV): sequencing the most valuable type-strain genomes for metagenomic binning, comparative biology and taxonomic classification.</title>
        <authorList>
            <person name="Goeker M."/>
        </authorList>
    </citation>
    <scope>NUCLEOTIDE SEQUENCE [LARGE SCALE GENOMIC DNA]</scope>
    <source>
        <strain evidence="8 9">DSM 27512</strain>
    </source>
</reference>
<evidence type="ECO:0000259" key="7">
    <source>
        <dbReference type="Pfam" id="PF02911"/>
    </source>
</evidence>
<dbReference type="InterPro" id="IPR044135">
    <property type="entry name" value="Met-tRNA-FMT_C"/>
</dbReference>
<dbReference type="Pfam" id="PF02911">
    <property type="entry name" value="Formyl_trans_C"/>
    <property type="match status" value="1"/>
</dbReference>
<dbReference type="Gene3D" id="3.40.50.12230">
    <property type="match status" value="1"/>
</dbReference>
<dbReference type="SUPFAM" id="SSF50486">
    <property type="entry name" value="FMT C-terminal domain-like"/>
    <property type="match status" value="1"/>
</dbReference>
<evidence type="ECO:0000313" key="9">
    <source>
        <dbReference type="Proteomes" id="UP001314903"/>
    </source>
</evidence>
<evidence type="ECO:0000256" key="2">
    <source>
        <dbReference type="ARBA" id="ARBA00012261"/>
    </source>
</evidence>
<evidence type="ECO:0000256" key="3">
    <source>
        <dbReference type="ARBA" id="ARBA00022679"/>
    </source>
</evidence>
<feature type="domain" description="Formyl transferase N-terminal" evidence="6">
    <location>
        <begin position="2"/>
        <end position="179"/>
    </location>
</feature>
<dbReference type="InterPro" id="IPR011034">
    <property type="entry name" value="Formyl_transferase-like_C_sf"/>
</dbReference>
<sequence length="311" mass="34921">MKAIFMGTPQFAIASLEALYESKFDIKLVITQPDRPKGRGKKLQSPPVKEKAIELNLDVFQPESIKDKKAIDIIRDINPDIIVVVAFGQILPKEVLEIPRFGCINVHASLLPRYRGAAPINFAIINGEKKSGITTMFMDEGLDTGDMILKDEVEILETDTFLDLHDKLSSLGKKTLSKTLNLIIEEKAPREKQNNEKSSYAPIMKKSLGLIDWSKSSREIVNLVRGTYPWPSAFTYYNNLVMKVLRAEYDEEASLTVPGTILRVDNEGIKVAAGEGTVIIKEIQMPGKKQMMVSEYIKGNKIKEHMVLKNE</sequence>
<dbReference type="InterPro" id="IPR002376">
    <property type="entry name" value="Formyl_transf_N"/>
</dbReference>
<dbReference type="InterPro" id="IPR041711">
    <property type="entry name" value="Met-tRNA-FMT_N"/>
</dbReference>
<dbReference type="InterPro" id="IPR036477">
    <property type="entry name" value="Formyl_transf_N_sf"/>
</dbReference>
<feature type="binding site" evidence="5">
    <location>
        <begin position="109"/>
        <end position="112"/>
    </location>
    <ligand>
        <name>(6S)-5,6,7,8-tetrahydrofolate</name>
        <dbReference type="ChEBI" id="CHEBI:57453"/>
    </ligand>
</feature>
<comment type="catalytic activity">
    <reaction evidence="5">
        <text>L-methionyl-tRNA(fMet) + (6R)-10-formyltetrahydrofolate = N-formyl-L-methionyl-tRNA(fMet) + (6S)-5,6,7,8-tetrahydrofolate + H(+)</text>
        <dbReference type="Rhea" id="RHEA:24380"/>
        <dbReference type="Rhea" id="RHEA-COMP:9952"/>
        <dbReference type="Rhea" id="RHEA-COMP:9953"/>
        <dbReference type="ChEBI" id="CHEBI:15378"/>
        <dbReference type="ChEBI" id="CHEBI:57453"/>
        <dbReference type="ChEBI" id="CHEBI:78530"/>
        <dbReference type="ChEBI" id="CHEBI:78844"/>
        <dbReference type="ChEBI" id="CHEBI:195366"/>
        <dbReference type="EC" id="2.1.2.9"/>
    </reaction>
</comment>
<dbReference type="NCBIfam" id="TIGR00460">
    <property type="entry name" value="fmt"/>
    <property type="match status" value="1"/>
</dbReference>
<comment type="similarity">
    <text evidence="1 5">Belongs to the Fmt family.</text>
</comment>
<name>A0ABS4KFU1_9FIRM</name>
<dbReference type="InterPro" id="IPR005793">
    <property type="entry name" value="Formyl_trans_C"/>
</dbReference>
<evidence type="ECO:0000256" key="5">
    <source>
        <dbReference type="HAMAP-Rule" id="MF_00182"/>
    </source>
</evidence>
<dbReference type="InterPro" id="IPR005794">
    <property type="entry name" value="Fmt"/>
</dbReference>
<dbReference type="CDD" id="cd08704">
    <property type="entry name" value="Met_tRNA_FMT_C"/>
    <property type="match status" value="1"/>
</dbReference>
<dbReference type="PANTHER" id="PTHR11138">
    <property type="entry name" value="METHIONYL-TRNA FORMYLTRANSFERASE"/>
    <property type="match status" value="1"/>
</dbReference>
<keyword evidence="9" id="KW-1185">Reference proteome</keyword>
<evidence type="ECO:0000256" key="4">
    <source>
        <dbReference type="ARBA" id="ARBA00022917"/>
    </source>
</evidence>
<dbReference type="PANTHER" id="PTHR11138:SF5">
    <property type="entry name" value="METHIONYL-TRNA FORMYLTRANSFERASE, MITOCHONDRIAL"/>
    <property type="match status" value="1"/>
</dbReference>
<dbReference type="EMBL" id="JAGGLI010000003">
    <property type="protein sequence ID" value="MBP2026634.1"/>
    <property type="molecule type" value="Genomic_DNA"/>
</dbReference>
<dbReference type="PROSITE" id="PS00373">
    <property type="entry name" value="GART"/>
    <property type="match status" value="1"/>
</dbReference>
<organism evidence="8 9">
    <name type="scientific">Acetoanaerobium pronyense</name>
    <dbReference type="NCBI Taxonomy" id="1482736"/>
    <lineage>
        <taxon>Bacteria</taxon>
        <taxon>Bacillati</taxon>
        <taxon>Bacillota</taxon>
        <taxon>Clostridia</taxon>
        <taxon>Peptostreptococcales</taxon>
        <taxon>Filifactoraceae</taxon>
        <taxon>Acetoanaerobium</taxon>
    </lineage>
</organism>
<keyword evidence="3 5" id="KW-0808">Transferase</keyword>
<protein>
    <recommendedName>
        <fullName evidence="2 5">Methionyl-tRNA formyltransferase</fullName>
        <ecNumber evidence="2 5">2.1.2.9</ecNumber>
    </recommendedName>
</protein>
<dbReference type="RefSeq" id="WP_209658877.1">
    <property type="nucleotide sequence ID" value="NZ_JAGGLI010000003.1"/>
</dbReference>
<dbReference type="Pfam" id="PF00551">
    <property type="entry name" value="Formyl_trans_N"/>
    <property type="match status" value="1"/>
</dbReference>
<dbReference type="Proteomes" id="UP001314903">
    <property type="component" value="Unassembled WGS sequence"/>
</dbReference>
<evidence type="ECO:0000259" key="6">
    <source>
        <dbReference type="Pfam" id="PF00551"/>
    </source>
</evidence>
<dbReference type="HAMAP" id="MF_00182">
    <property type="entry name" value="Formyl_trans"/>
    <property type="match status" value="1"/>
</dbReference>
<comment type="caution">
    <text evidence="8">The sequence shown here is derived from an EMBL/GenBank/DDBJ whole genome shotgun (WGS) entry which is preliminary data.</text>
</comment>
<keyword evidence="4 5" id="KW-0648">Protein biosynthesis</keyword>
<feature type="domain" description="Formyl transferase C-terminal" evidence="7">
    <location>
        <begin position="204"/>
        <end position="300"/>
    </location>
</feature>
<dbReference type="SUPFAM" id="SSF53328">
    <property type="entry name" value="Formyltransferase"/>
    <property type="match status" value="1"/>
</dbReference>
<evidence type="ECO:0000313" key="8">
    <source>
        <dbReference type="EMBL" id="MBP2026634.1"/>
    </source>
</evidence>
<comment type="function">
    <text evidence="5">Attaches a formyl group to the free amino group of methionyl-tRNA(fMet). The formyl group appears to play a dual role in the initiator identity of N-formylmethionyl-tRNA by promoting its recognition by IF2 and preventing the misappropriation of this tRNA by the elongation apparatus.</text>
</comment>